<feature type="transmembrane region" description="Helical" evidence="5">
    <location>
        <begin position="201"/>
        <end position="220"/>
    </location>
</feature>
<sequence length="353" mass="38489">MGSLQCLRVSRASIKSVTPLYGTKTSLSLCRNTHAMSFIPRPNAKTQDSALTLTLRRRNRGVVAAAAAGAGAEEAISVGRKLKIGVYFGTWWALGVAFNIYNKKVLNVFPFPLLTSTLSLIAGSLIMILSWATKIAEAPHTDVDFWMGLAPVAVAHGIGQVGTTVCMSKNDVSFTHVIKSAEPAFSVIFSQIFMGEKRFPLPVYMSLLPIIGGCALAAATQLNCNMIGFVGAMISNMAFVMRNNLAKKTMKGKGVSGMNYYACLTIFSLILITPFAYIVEGPEMWIQGWKTALQTTSPRDLLWWVVAQSVFYHLYNQVSYMSLDEISPLTFSIGNTMKRVAIIASSIIIFQTP</sequence>
<organism evidence="7 8">
    <name type="scientific">Taxus chinensis</name>
    <name type="common">Chinese yew</name>
    <name type="synonym">Taxus wallichiana var. chinensis</name>
    <dbReference type="NCBI Taxonomy" id="29808"/>
    <lineage>
        <taxon>Eukaryota</taxon>
        <taxon>Viridiplantae</taxon>
        <taxon>Streptophyta</taxon>
        <taxon>Embryophyta</taxon>
        <taxon>Tracheophyta</taxon>
        <taxon>Spermatophyta</taxon>
        <taxon>Pinopsida</taxon>
        <taxon>Pinidae</taxon>
        <taxon>Conifers II</taxon>
        <taxon>Cupressales</taxon>
        <taxon>Taxaceae</taxon>
        <taxon>Taxus</taxon>
    </lineage>
</organism>
<feature type="transmembrane region" description="Helical" evidence="5">
    <location>
        <begin position="113"/>
        <end position="132"/>
    </location>
</feature>
<proteinExistence type="predicted"/>
<name>A0AA38BXV3_TAXCH</name>
<evidence type="ECO:0000313" key="7">
    <source>
        <dbReference type="EMBL" id="KAH9290541.1"/>
    </source>
</evidence>
<keyword evidence="8" id="KW-1185">Reference proteome</keyword>
<dbReference type="Pfam" id="PF03151">
    <property type="entry name" value="TPT"/>
    <property type="match status" value="1"/>
</dbReference>
<dbReference type="InterPro" id="IPR004853">
    <property type="entry name" value="Sugar_P_trans_dom"/>
</dbReference>
<feature type="transmembrane region" description="Helical" evidence="5">
    <location>
        <begin position="226"/>
        <end position="246"/>
    </location>
</feature>
<dbReference type="SUPFAM" id="SSF103481">
    <property type="entry name" value="Multidrug resistance efflux transporter EmrE"/>
    <property type="match status" value="1"/>
</dbReference>
<evidence type="ECO:0000256" key="2">
    <source>
        <dbReference type="ARBA" id="ARBA00022692"/>
    </source>
</evidence>
<keyword evidence="2 5" id="KW-0812">Transmembrane</keyword>
<evidence type="ECO:0000256" key="5">
    <source>
        <dbReference type="SAM" id="Phobius"/>
    </source>
</evidence>
<evidence type="ECO:0000256" key="1">
    <source>
        <dbReference type="ARBA" id="ARBA00004141"/>
    </source>
</evidence>
<gene>
    <name evidence="7" type="ORF">KI387_034658</name>
</gene>
<comment type="subcellular location">
    <subcellularLocation>
        <location evidence="1">Membrane</location>
        <topology evidence="1">Multi-pass membrane protein</topology>
    </subcellularLocation>
</comment>
<evidence type="ECO:0000259" key="6">
    <source>
        <dbReference type="Pfam" id="PF03151"/>
    </source>
</evidence>
<keyword evidence="4 5" id="KW-0472">Membrane</keyword>
<dbReference type="OMA" id="DMECCGP"/>
<dbReference type="PANTHER" id="PTHR11132">
    <property type="entry name" value="SOLUTE CARRIER FAMILY 35"/>
    <property type="match status" value="1"/>
</dbReference>
<evidence type="ECO:0000256" key="4">
    <source>
        <dbReference type="ARBA" id="ARBA00023136"/>
    </source>
</evidence>
<dbReference type="AlphaFoldDB" id="A0AA38BXV3"/>
<dbReference type="GO" id="GO:0016020">
    <property type="term" value="C:membrane"/>
    <property type="evidence" value="ECO:0007669"/>
    <property type="project" value="UniProtKB-SubCell"/>
</dbReference>
<evidence type="ECO:0000313" key="8">
    <source>
        <dbReference type="Proteomes" id="UP000824469"/>
    </source>
</evidence>
<feature type="domain" description="Sugar phosphate transporter" evidence="6">
    <location>
        <begin position="82"/>
        <end position="353"/>
    </location>
</feature>
<dbReference type="InterPro" id="IPR050186">
    <property type="entry name" value="TPT_transporter"/>
</dbReference>
<keyword evidence="3 5" id="KW-1133">Transmembrane helix</keyword>
<protein>
    <recommendedName>
        <fullName evidence="6">Sugar phosphate transporter domain-containing protein</fullName>
    </recommendedName>
</protein>
<reference evidence="7 8" key="1">
    <citation type="journal article" date="2021" name="Nat. Plants">
        <title>The Taxus genome provides insights into paclitaxel biosynthesis.</title>
        <authorList>
            <person name="Xiong X."/>
            <person name="Gou J."/>
            <person name="Liao Q."/>
            <person name="Li Y."/>
            <person name="Zhou Q."/>
            <person name="Bi G."/>
            <person name="Li C."/>
            <person name="Du R."/>
            <person name="Wang X."/>
            <person name="Sun T."/>
            <person name="Guo L."/>
            <person name="Liang H."/>
            <person name="Lu P."/>
            <person name="Wu Y."/>
            <person name="Zhang Z."/>
            <person name="Ro D.K."/>
            <person name="Shang Y."/>
            <person name="Huang S."/>
            <person name="Yan J."/>
        </authorList>
    </citation>
    <scope>NUCLEOTIDE SEQUENCE [LARGE SCALE GENOMIC DNA]</scope>
    <source>
        <strain evidence="7">Ta-2019</strain>
    </source>
</reference>
<dbReference type="Proteomes" id="UP000824469">
    <property type="component" value="Unassembled WGS sequence"/>
</dbReference>
<feature type="transmembrane region" description="Helical" evidence="5">
    <location>
        <begin position="258"/>
        <end position="279"/>
    </location>
</feature>
<accession>A0AA38BXV3</accession>
<feature type="transmembrane region" description="Helical" evidence="5">
    <location>
        <begin position="84"/>
        <end position="101"/>
    </location>
</feature>
<evidence type="ECO:0000256" key="3">
    <source>
        <dbReference type="ARBA" id="ARBA00022989"/>
    </source>
</evidence>
<feature type="non-terminal residue" evidence="7">
    <location>
        <position position="353"/>
    </location>
</feature>
<comment type="caution">
    <text evidence="7">The sequence shown here is derived from an EMBL/GenBank/DDBJ whole genome shotgun (WGS) entry which is preliminary data.</text>
</comment>
<dbReference type="InterPro" id="IPR037185">
    <property type="entry name" value="EmrE-like"/>
</dbReference>
<dbReference type="EMBL" id="JAHRHJ020003813">
    <property type="protein sequence ID" value="KAH9290541.1"/>
    <property type="molecule type" value="Genomic_DNA"/>
</dbReference>